<protein>
    <recommendedName>
        <fullName evidence="2">BZIP domain-containing protein</fullName>
    </recommendedName>
</protein>
<reference evidence="3 4" key="1">
    <citation type="journal article" date="2018" name="Nat. Ecol. Evol.">
        <title>Pezizomycetes genomes reveal the molecular basis of ectomycorrhizal truffle lifestyle.</title>
        <authorList>
            <person name="Murat C."/>
            <person name="Payen T."/>
            <person name="Noel B."/>
            <person name="Kuo A."/>
            <person name="Morin E."/>
            <person name="Chen J."/>
            <person name="Kohler A."/>
            <person name="Krizsan K."/>
            <person name="Balestrini R."/>
            <person name="Da Silva C."/>
            <person name="Montanini B."/>
            <person name="Hainaut M."/>
            <person name="Levati E."/>
            <person name="Barry K.W."/>
            <person name="Belfiori B."/>
            <person name="Cichocki N."/>
            <person name="Clum A."/>
            <person name="Dockter R.B."/>
            <person name="Fauchery L."/>
            <person name="Guy J."/>
            <person name="Iotti M."/>
            <person name="Le Tacon F."/>
            <person name="Lindquist E.A."/>
            <person name="Lipzen A."/>
            <person name="Malagnac F."/>
            <person name="Mello A."/>
            <person name="Molinier V."/>
            <person name="Miyauchi S."/>
            <person name="Poulain J."/>
            <person name="Riccioni C."/>
            <person name="Rubini A."/>
            <person name="Sitrit Y."/>
            <person name="Splivallo R."/>
            <person name="Traeger S."/>
            <person name="Wang M."/>
            <person name="Zifcakova L."/>
            <person name="Wipf D."/>
            <person name="Zambonelli A."/>
            <person name="Paolocci F."/>
            <person name="Nowrousian M."/>
            <person name="Ottonello S."/>
            <person name="Baldrian P."/>
            <person name="Spatafora J.W."/>
            <person name="Henrissat B."/>
            <person name="Nagy L.G."/>
            <person name="Aury J.M."/>
            <person name="Wincker P."/>
            <person name="Grigoriev I.V."/>
            <person name="Bonfante P."/>
            <person name="Martin F.M."/>
        </authorList>
    </citation>
    <scope>NUCLEOTIDE SEQUENCE [LARGE SCALE GENOMIC DNA]</scope>
    <source>
        <strain evidence="3 4">ATCC MYA-4762</strain>
    </source>
</reference>
<dbReference type="PROSITE" id="PS00036">
    <property type="entry name" value="BZIP_BASIC"/>
    <property type="match status" value="1"/>
</dbReference>
<feature type="compositionally biased region" description="Polar residues" evidence="1">
    <location>
        <begin position="42"/>
        <end position="51"/>
    </location>
</feature>
<dbReference type="EMBL" id="ML121530">
    <property type="protein sequence ID" value="RPB27936.1"/>
    <property type="molecule type" value="Genomic_DNA"/>
</dbReference>
<evidence type="ECO:0000259" key="2">
    <source>
        <dbReference type="PROSITE" id="PS00036"/>
    </source>
</evidence>
<evidence type="ECO:0000256" key="1">
    <source>
        <dbReference type="SAM" id="MobiDB-lite"/>
    </source>
</evidence>
<gene>
    <name evidence="3" type="ORF">L211DRAFT_833950</name>
</gene>
<name>A0A3N4LYF1_9PEZI</name>
<dbReference type="AlphaFoldDB" id="A0A3N4LYF1"/>
<feature type="compositionally biased region" description="Low complexity" evidence="1">
    <location>
        <begin position="117"/>
        <end position="136"/>
    </location>
</feature>
<keyword evidence="4" id="KW-1185">Reference proteome</keyword>
<dbReference type="Proteomes" id="UP000267821">
    <property type="component" value="Unassembled WGS sequence"/>
</dbReference>
<dbReference type="CDD" id="cd14688">
    <property type="entry name" value="bZIP_YAP"/>
    <property type="match status" value="1"/>
</dbReference>
<feature type="compositionally biased region" description="Basic and acidic residues" evidence="1">
    <location>
        <begin position="101"/>
        <end position="110"/>
    </location>
</feature>
<dbReference type="InParanoid" id="A0A3N4LYF1"/>
<evidence type="ECO:0000313" key="3">
    <source>
        <dbReference type="EMBL" id="RPB27936.1"/>
    </source>
</evidence>
<dbReference type="InterPro" id="IPR046347">
    <property type="entry name" value="bZIP_sf"/>
</dbReference>
<feature type="region of interest" description="Disordered" evidence="1">
    <location>
        <begin position="1"/>
        <end position="52"/>
    </location>
</feature>
<dbReference type="Gene3D" id="1.20.5.170">
    <property type="match status" value="1"/>
</dbReference>
<proteinExistence type="predicted"/>
<sequence length="299" mass="32746">MHQATYTFPAPIVSSRPPLSSHYAPYNPRTSPQTTTRSSTTEFKGSTNPSEDWTKISDLAERRRIQNRIAQRNYRKKLKRRLEDLERRAQSRSISPNGEETDGRSTRESSTEQPHGTASTAVSTPSSTITIDSTPVTTGYEYNAPAYTTSSNSTPYPSQYRTASSLGYSSSSVPSSTYVSSPLDYSQASTGYLYGQYDSQQTQSDMSVIDPSFILPPPSIGTSSSTRIPGVMRTGSMYDVDSSASTVSPYFLSGSYELQDPYFGAGGISSSYYNLDHLNPLPPLLNTHTASPYSATQRN</sequence>
<feature type="domain" description="BZIP" evidence="2">
    <location>
        <begin position="62"/>
        <end position="77"/>
    </location>
</feature>
<dbReference type="InterPro" id="IPR052635">
    <property type="entry name" value="Sec_Metab_Biosynth_Reg"/>
</dbReference>
<dbReference type="STRING" id="1051890.A0A3N4LYF1"/>
<organism evidence="3 4">
    <name type="scientific">Terfezia boudieri ATCC MYA-4762</name>
    <dbReference type="NCBI Taxonomy" id="1051890"/>
    <lineage>
        <taxon>Eukaryota</taxon>
        <taxon>Fungi</taxon>
        <taxon>Dikarya</taxon>
        <taxon>Ascomycota</taxon>
        <taxon>Pezizomycotina</taxon>
        <taxon>Pezizomycetes</taxon>
        <taxon>Pezizales</taxon>
        <taxon>Pezizaceae</taxon>
        <taxon>Terfezia</taxon>
    </lineage>
</organism>
<dbReference type="OrthoDB" id="194358at2759"/>
<feature type="compositionally biased region" description="Low complexity" evidence="1">
    <location>
        <begin position="28"/>
        <end position="41"/>
    </location>
</feature>
<dbReference type="SUPFAM" id="SSF57959">
    <property type="entry name" value="Leucine zipper domain"/>
    <property type="match status" value="1"/>
</dbReference>
<accession>A0A3N4LYF1</accession>
<dbReference type="PANTHER" id="PTHR39607">
    <property type="entry name" value="XANTHOCILLIN BIOSYNTHESIS CLUSTER TRANSCRIPTION FACTOR XANC-RELATED"/>
    <property type="match status" value="1"/>
</dbReference>
<evidence type="ECO:0000313" key="4">
    <source>
        <dbReference type="Proteomes" id="UP000267821"/>
    </source>
</evidence>
<feature type="region of interest" description="Disordered" evidence="1">
    <location>
        <begin position="85"/>
        <end position="136"/>
    </location>
</feature>
<dbReference type="PANTHER" id="PTHR39607:SF3">
    <property type="entry name" value="BZIP DOMAIN-CONTAINING PROTEIN"/>
    <property type="match status" value="1"/>
</dbReference>
<feature type="region of interest" description="Disordered" evidence="1">
    <location>
        <begin position="146"/>
        <end position="165"/>
    </location>
</feature>
<dbReference type="InterPro" id="IPR004827">
    <property type="entry name" value="bZIP"/>
</dbReference>
<dbReference type="GO" id="GO:0003700">
    <property type="term" value="F:DNA-binding transcription factor activity"/>
    <property type="evidence" value="ECO:0007669"/>
    <property type="project" value="InterPro"/>
</dbReference>